<keyword evidence="1" id="KW-0472">Membrane</keyword>
<evidence type="ECO:0000313" key="4">
    <source>
        <dbReference type="Proteomes" id="UP001607069"/>
    </source>
</evidence>
<protein>
    <submittedName>
        <fullName evidence="3">Apolipoprotein N-acyltransferase</fullName>
    </submittedName>
</protein>
<feature type="transmembrane region" description="Helical" evidence="1">
    <location>
        <begin position="161"/>
        <end position="182"/>
    </location>
</feature>
<evidence type="ECO:0000259" key="2">
    <source>
        <dbReference type="Pfam" id="PF20154"/>
    </source>
</evidence>
<accession>A0ABW7HY04</accession>
<dbReference type="Pfam" id="PF20154">
    <property type="entry name" value="LNT_N"/>
    <property type="match status" value="1"/>
</dbReference>
<dbReference type="PANTHER" id="PTHR38686:SF1">
    <property type="entry name" value="APOLIPOPROTEIN N-ACYLTRANSFERASE"/>
    <property type="match status" value="1"/>
</dbReference>
<keyword evidence="1" id="KW-1133">Transmembrane helix</keyword>
<feature type="transmembrane region" description="Helical" evidence="1">
    <location>
        <begin position="80"/>
        <end position="100"/>
    </location>
</feature>
<dbReference type="InterPro" id="IPR004563">
    <property type="entry name" value="Apolipo_AcylTrfase"/>
</dbReference>
<proteinExistence type="predicted"/>
<evidence type="ECO:0000256" key="1">
    <source>
        <dbReference type="SAM" id="Phobius"/>
    </source>
</evidence>
<feature type="domain" description="Apolipoprotein N-acyltransferase N-terminal" evidence="2">
    <location>
        <begin position="18"/>
        <end position="174"/>
    </location>
</feature>
<comment type="caution">
    <text evidence="3">The sequence shown here is derived from an EMBL/GenBank/DDBJ whole genome shotgun (WGS) entry which is preliminary data.</text>
</comment>
<gene>
    <name evidence="3" type="ORF">ACG5V6_20685</name>
</gene>
<feature type="transmembrane region" description="Helical" evidence="1">
    <location>
        <begin position="109"/>
        <end position="127"/>
    </location>
</feature>
<organism evidence="3 4">
    <name type="scientific">Streptomyces chitinivorans</name>
    <dbReference type="NCBI Taxonomy" id="1257027"/>
    <lineage>
        <taxon>Bacteria</taxon>
        <taxon>Bacillati</taxon>
        <taxon>Actinomycetota</taxon>
        <taxon>Actinomycetes</taxon>
        <taxon>Kitasatosporales</taxon>
        <taxon>Streptomycetaceae</taxon>
        <taxon>Streptomyces</taxon>
    </lineage>
</organism>
<dbReference type="InterPro" id="IPR045378">
    <property type="entry name" value="LNT_N"/>
</dbReference>
<name>A0ABW7HY04_9ACTN</name>
<dbReference type="PANTHER" id="PTHR38686">
    <property type="entry name" value="APOLIPOPROTEIN N-ACYLTRANSFERASE"/>
    <property type="match status" value="1"/>
</dbReference>
<keyword evidence="4" id="KW-1185">Reference proteome</keyword>
<reference evidence="3 4" key="1">
    <citation type="submission" date="2024-10" db="EMBL/GenBank/DDBJ databases">
        <authorList>
            <person name="Cho J.-C."/>
        </authorList>
    </citation>
    <scope>NUCLEOTIDE SEQUENCE [LARGE SCALE GENOMIC DNA]</scope>
    <source>
        <strain evidence="3 4">KCTC29696</strain>
    </source>
</reference>
<feature type="non-terminal residue" evidence="3">
    <location>
        <position position="192"/>
    </location>
</feature>
<keyword evidence="1" id="KW-0812">Transmembrane</keyword>
<sequence>MRLSAGSGWRRGALAPAAGALPALSFPAPSLWWWAYVALVPWLLLLRTAGGGRRAAVEGWLGGTGFLLATHHWLAPSLHVFLVVVAALMGLLWAPWGWLVRRLLAGAPAAGRAVAAVVLVPSAWLMIELVRSWEYLGGPWALLGASQWQVPPALRLASLGGVWLVTVWVVAANTALAVLVAVPGARRAAAAA</sequence>
<dbReference type="Proteomes" id="UP001607069">
    <property type="component" value="Unassembled WGS sequence"/>
</dbReference>
<evidence type="ECO:0000313" key="3">
    <source>
        <dbReference type="EMBL" id="MFH0250620.1"/>
    </source>
</evidence>
<dbReference type="EMBL" id="JBIHMK010000090">
    <property type="protein sequence ID" value="MFH0250620.1"/>
    <property type="molecule type" value="Genomic_DNA"/>
</dbReference>